<gene>
    <name evidence="1" type="ORF">ASPVEDRAFT_46492</name>
</gene>
<evidence type="ECO:0008006" key="3">
    <source>
        <dbReference type="Google" id="ProtNLM"/>
    </source>
</evidence>
<dbReference type="CDD" id="cd14688">
    <property type="entry name" value="bZIP_YAP"/>
    <property type="match status" value="1"/>
</dbReference>
<accession>A0A1L9Q0B8</accession>
<sequence length="334" mass="37864">MDSALIEHWNKARRREQNARAQRHSRARRRELEQTMKGSNVFSHRIIASTGCRGKTTCPQPQLGFDSFLSYFARVSDIENVARILDAEGLDIGAIAKYGLISMGYCIDDTLFEKRKTLCLACWFSEIEPRIDSRFDIATVVLAGVQVLARLKGPASWCFQASNSSVPRMLQLNTHASAFLEIARHIGLTFEQIADDDAVSPFTLTRLDVPWATPGKAANLKPDLQPVLEQVTVDHHPYLDIIPFPSFRSRALSVMASSERALDEDALCFDLMHGGMQCNSSQDVSLHGRGNGVPWDARSWEVTPWFFRKWGMLVGDESEFIYKNSAWWWARKYF</sequence>
<evidence type="ECO:0000313" key="2">
    <source>
        <dbReference type="Proteomes" id="UP000184073"/>
    </source>
</evidence>
<name>A0A1L9Q0B8_ASPVE</name>
<dbReference type="EMBL" id="KV878136">
    <property type="protein sequence ID" value="OJJ07112.1"/>
    <property type="molecule type" value="Genomic_DNA"/>
</dbReference>
<dbReference type="OrthoDB" id="5973539at2759"/>
<dbReference type="Pfam" id="PF11905">
    <property type="entry name" value="DUF3425"/>
    <property type="match status" value="1"/>
</dbReference>
<organism evidence="1 2">
    <name type="scientific">Aspergillus versicolor CBS 583.65</name>
    <dbReference type="NCBI Taxonomy" id="1036611"/>
    <lineage>
        <taxon>Eukaryota</taxon>
        <taxon>Fungi</taxon>
        <taxon>Dikarya</taxon>
        <taxon>Ascomycota</taxon>
        <taxon>Pezizomycotina</taxon>
        <taxon>Eurotiomycetes</taxon>
        <taxon>Eurotiomycetidae</taxon>
        <taxon>Eurotiales</taxon>
        <taxon>Aspergillaceae</taxon>
        <taxon>Aspergillus</taxon>
        <taxon>Aspergillus subgen. Nidulantes</taxon>
    </lineage>
</organism>
<dbReference type="RefSeq" id="XP_040672874.1">
    <property type="nucleotide sequence ID" value="XM_040813563.1"/>
</dbReference>
<dbReference type="AlphaFoldDB" id="A0A1L9Q0B8"/>
<protein>
    <recommendedName>
        <fullName evidence="3">BZIP domain-containing protein</fullName>
    </recommendedName>
</protein>
<dbReference type="STRING" id="1036611.A0A1L9Q0B8"/>
<dbReference type="PANTHER" id="PTHR38116">
    <property type="entry name" value="CHROMOSOME 7, WHOLE GENOME SHOTGUN SEQUENCE"/>
    <property type="match status" value="1"/>
</dbReference>
<dbReference type="VEuPathDB" id="FungiDB:ASPVEDRAFT_46492"/>
<proteinExistence type="predicted"/>
<keyword evidence="2" id="KW-1185">Reference proteome</keyword>
<dbReference type="InterPro" id="IPR021833">
    <property type="entry name" value="DUF3425"/>
</dbReference>
<dbReference type="GeneID" id="63729074"/>
<dbReference type="PANTHER" id="PTHR38116:SF5">
    <property type="entry name" value="BZIP DOMAIN-CONTAINING PROTEIN"/>
    <property type="match status" value="1"/>
</dbReference>
<reference evidence="2" key="1">
    <citation type="journal article" date="2017" name="Genome Biol.">
        <title>Comparative genomics reveals high biological diversity and specific adaptations in the industrially and medically important fungal genus Aspergillus.</title>
        <authorList>
            <person name="de Vries R.P."/>
            <person name="Riley R."/>
            <person name="Wiebenga A."/>
            <person name="Aguilar-Osorio G."/>
            <person name="Amillis S."/>
            <person name="Uchima C.A."/>
            <person name="Anderluh G."/>
            <person name="Asadollahi M."/>
            <person name="Askin M."/>
            <person name="Barry K."/>
            <person name="Battaglia E."/>
            <person name="Bayram O."/>
            <person name="Benocci T."/>
            <person name="Braus-Stromeyer S.A."/>
            <person name="Caldana C."/>
            <person name="Canovas D."/>
            <person name="Cerqueira G.C."/>
            <person name="Chen F."/>
            <person name="Chen W."/>
            <person name="Choi C."/>
            <person name="Clum A."/>
            <person name="Dos Santos R.A."/>
            <person name="Damasio A.R."/>
            <person name="Diallinas G."/>
            <person name="Emri T."/>
            <person name="Fekete E."/>
            <person name="Flipphi M."/>
            <person name="Freyberg S."/>
            <person name="Gallo A."/>
            <person name="Gournas C."/>
            <person name="Habgood R."/>
            <person name="Hainaut M."/>
            <person name="Harispe M.L."/>
            <person name="Henrissat B."/>
            <person name="Hilden K.S."/>
            <person name="Hope R."/>
            <person name="Hossain A."/>
            <person name="Karabika E."/>
            <person name="Karaffa L."/>
            <person name="Karanyi Z."/>
            <person name="Krasevec N."/>
            <person name="Kuo A."/>
            <person name="Kusch H."/>
            <person name="LaButti K."/>
            <person name="Lagendijk E.L."/>
            <person name="Lapidus A."/>
            <person name="Levasseur A."/>
            <person name="Lindquist E."/>
            <person name="Lipzen A."/>
            <person name="Logrieco A.F."/>
            <person name="MacCabe A."/>
            <person name="Maekelae M.R."/>
            <person name="Malavazi I."/>
            <person name="Melin P."/>
            <person name="Meyer V."/>
            <person name="Mielnichuk N."/>
            <person name="Miskei M."/>
            <person name="Molnar A.P."/>
            <person name="Mule G."/>
            <person name="Ngan C.Y."/>
            <person name="Orejas M."/>
            <person name="Orosz E."/>
            <person name="Ouedraogo J.P."/>
            <person name="Overkamp K.M."/>
            <person name="Park H.-S."/>
            <person name="Perrone G."/>
            <person name="Piumi F."/>
            <person name="Punt P.J."/>
            <person name="Ram A.F."/>
            <person name="Ramon A."/>
            <person name="Rauscher S."/>
            <person name="Record E."/>
            <person name="Riano-Pachon D.M."/>
            <person name="Robert V."/>
            <person name="Roehrig J."/>
            <person name="Ruller R."/>
            <person name="Salamov A."/>
            <person name="Salih N.S."/>
            <person name="Samson R.A."/>
            <person name="Sandor E."/>
            <person name="Sanguinetti M."/>
            <person name="Schuetze T."/>
            <person name="Sepcic K."/>
            <person name="Shelest E."/>
            <person name="Sherlock G."/>
            <person name="Sophianopoulou V."/>
            <person name="Squina F.M."/>
            <person name="Sun H."/>
            <person name="Susca A."/>
            <person name="Todd R.B."/>
            <person name="Tsang A."/>
            <person name="Unkles S.E."/>
            <person name="van de Wiele N."/>
            <person name="van Rossen-Uffink D."/>
            <person name="Oliveira J.V."/>
            <person name="Vesth T.C."/>
            <person name="Visser J."/>
            <person name="Yu J.-H."/>
            <person name="Zhou M."/>
            <person name="Andersen M.R."/>
            <person name="Archer D.B."/>
            <person name="Baker S.E."/>
            <person name="Benoit I."/>
            <person name="Brakhage A.A."/>
            <person name="Braus G.H."/>
            <person name="Fischer R."/>
            <person name="Frisvad J.C."/>
            <person name="Goldman G.H."/>
            <person name="Houbraken J."/>
            <person name="Oakley B."/>
            <person name="Pocsi I."/>
            <person name="Scazzocchio C."/>
            <person name="Seiboth B."/>
            <person name="vanKuyk P.A."/>
            <person name="Wortman J."/>
            <person name="Dyer P.S."/>
            <person name="Grigoriev I.V."/>
        </authorList>
    </citation>
    <scope>NUCLEOTIDE SEQUENCE [LARGE SCALE GENOMIC DNA]</scope>
    <source>
        <strain evidence="2">CBS 583.65</strain>
    </source>
</reference>
<dbReference type="Proteomes" id="UP000184073">
    <property type="component" value="Unassembled WGS sequence"/>
</dbReference>
<evidence type="ECO:0000313" key="1">
    <source>
        <dbReference type="EMBL" id="OJJ07112.1"/>
    </source>
</evidence>